<keyword evidence="5" id="KW-0862">Zinc</keyword>
<keyword evidence="7" id="KW-0406">Ion transport</keyword>
<dbReference type="InterPro" id="IPR036837">
    <property type="entry name" value="Cation_efflux_CTD_sf"/>
</dbReference>
<evidence type="ECO:0000256" key="3">
    <source>
        <dbReference type="ARBA" id="ARBA00022448"/>
    </source>
</evidence>
<dbReference type="STRING" id="1120955.SAMN03080610_02809"/>
<feature type="transmembrane region" description="Helical" evidence="9">
    <location>
        <begin position="99"/>
        <end position="122"/>
    </location>
</feature>
<sequence length="283" mass="30563">MAIAAALTGSFMLAEAIGGFLSGSLALLADAGHMLTDFASLSLAWFAFRIARRPADWKRTYGFDRFQVLIAFVNGIALIAICAWIMVEAVRRFNSPVEVMGTPMLVIAVLGLIVNIAVFFVLHSSPEQNLNMRGAILHVLGDLLGSVAAIVAAIVILTTGWMPIDPLLSVLVCLLILRSAWYVTSQSGHILLEGAPAGVDIREIERDLPQSVEGVLNVHHVHAWAISEERPMVTLHARLAEGASTDITVRAIKARIAERFAIDHATIEVEGLHCADEAMKRAS</sequence>
<reference evidence="13" key="1">
    <citation type="submission" date="2016-10" db="EMBL/GenBank/DDBJ databases">
        <authorList>
            <person name="Varghese N."/>
            <person name="Submissions S."/>
        </authorList>
    </citation>
    <scope>NUCLEOTIDE SEQUENCE [LARGE SCALE GENOMIC DNA]</scope>
    <source>
        <strain evidence="13">DSM 2698</strain>
    </source>
</reference>
<dbReference type="Pfam" id="PF01545">
    <property type="entry name" value="Cation_efflux"/>
    <property type="match status" value="1"/>
</dbReference>
<dbReference type="InterPro" id="IPR027470">
    <property type="entry name" value="Cation_efflux_CTD"/>
</dbReference>
<dbReference type="EMBL" id="FMVW01000007">
    <property type="protein sequence ID" value="SCZ41809.1"/>
    <property type="molecule type" value="Genomic_DNA"/>
</dbReference>
<comment type="similarity">
    <text evidence="2">Belongs to the cation diffusion facilitator (CDF) transporter (TC 2.A.4) family. SLC30A subfamily.</text>
</comment>
<dbReference type="InterPro" id="IPR027469">
    <property type="entry name" value="Cation_efflux_TMD_sf"/>
</dbReference>
<dbReference type="Proteomes" id="UP000199347">
    <property type="component" value="Unassembled WGS sequence"/>
</dbReference>
<name>A0A1G5NY70_AFIMA</name>
<feature type="domain" description="Cation efflux protein transmembrane" evidence="10">
    <location>
        <begin position="3"/>
        <end position="192"/>
    </location>
</feature>
<feature type="transmembrane region" description="Helical" evidence="9">
    <location>
        <begin position="68"/>
        <end position="87"/>
    </location>
</feature>
<dbReference type="InterPro" id="IPR002524">
    <property type="entry name" value="Cation_efflux"/>
</dbReference>
<keyword evidence="6 9" id="KW-1133">Transmembrane helix</keyword>
<keyword evidence="4 9" id="KW-0812">Transmembrane</keyword>
<keyword evidence="8 9" id="KW-0472">Membrane</keyword>
<dbReference type="Pfam" id="PF16916">
    <property type="entry name" value="ZT_dimer"/>
    <property type="match status" value="1"/>
</dbReference>
<feature type="transmembrane region" description="Helical" evidence="9">
    <location>
        <begin position="134"/>
        <end position="161"/>
    </location>
</feature>
<feature type="transmembrane region" description="Helical" evidence="9">
    <location>
        <begin position="26"/>
        <end position="48"/>
    </location>
</feature>
<dbReference type="SUPFAM" id="SSF161111">
    <property type="entry name" value="Cation efflux protein transmembrane domain-like"/>
    <property type="match status" value="1"/>
</dbReference>
<dbReference type="SUPFAM" id="SSF160240">
    <property type="entry name" value="Cation efflux protein cytoplasmic domain-like"/>
    <property type="match status" value="1"/>
</dbReference>
<dbReference type="PANTHER" id="PTHR11562">
    <property type="entry name" value="CATION EFFLUX PROTEIN/ ZINC TRANSPORTER"/>
    <property type="match status" value="1"/>
</dbReference>
<evidence type="ECO:0000313" key="13">
    <source>
        <dbReference type="Proteomes" id="UP000199347"/>
    </source>
</evidence>
<evidence type="ECO:0000256" key="2">
    <source>
        <dbReference type="ARBA" id="ARBA00008873"/>
    </source>
</evidence>
<evidence type="ECO:0000313" key="12">
    <source>
        <dbReference type="EMBL" id="SCZ41809.1"/>
    </source>
</evidence>
<protein>
    <submittedName>
        <fullName evidence="12">Cobalt-zinc-cadmium efflux system protein</fullName>
    </submittedName>
</protein>
<dbReference type="GO" id="GO:0005886">
    <property type="term" value="C:plasma membrane"/>
    <property type="evidence" value="ECO:0007669"/>
    <property type="project" value="TreeGrafter"/>
</dbReference>
<dbReference type="Gene3D" id="1.20.1510.10">
    <property type="entry name" value="Cation efflux protein transmembrane domain"/>
    <property type="match status" value="1"/>
</dbReference>
<evidence type="ECO:0000256" key="5">
    <source>
        <dbReference type="ARBA" id="ARBA00022906"/>
    </source>
</evidence>
<dbReference type="RefSeq" id="WP_200170592.1">
    <property type="nucleotide sequence ID" value="NZ_FMVW01000007.1"/>
</dbReference>
<gene>
    <name evidence="12" type="ORF">SAMN03080610_02809</name>
</gene>
<evidence type="ECO:0000256" key="6">
    <source>
        <dbReference type="ARBA" id="ARBA00022989"/>
    </source>
</evidence>
<keyword evidence="13" id="KW-1185">Reference proteome</keyword>
<evidence type="ECO:0000259" key="11">
    <source>
        <dbReference type="Pfam" id="PF16916"/>
    </source>
</evidence>
<dbReference type="PANTHER" id="PTHR11562:SF17">
    <property type="entry name" value="RE54080P-RELATED"/>
    <property type="match status" value="1"/>
</dbReference>
<dbReference type="AlphaFoldDB" id="A0A1G5NY70"/>
<evidence type="ECO:0000256" key="4">
    <source>
        <dbReference type="ARBA" id="ARBA00022692"/>
    </source>
</evidence>
<evidence type="ECO:0000256" key="9">
    <source>
        <dbReference type="SAM" id="Phobius"/>
    </source>
</evidence>
<proteinExistence type="inferred from homology"/>
<keyword evidence="5" id="KW-0864">Zinc transport</keyword>
<keyword evidence="3" id="KW-0813">Transport</keyword>
<evidence type="ECO:0000256" key="8">
    <source>
        <dbReference type="ARBA" id="ARBA00023136"/>
    </source>
</evidence>
<dbReference type="NCBIfam" id="TIGR01297">
    <property type="entry name" value="CDF"/>
    <property type="match status" value="1"/>
</dbReference>
<dbReference type="InterPro" id="IPR058533">
    <property type="entry name" value="Cation_efflux_TM"/>
</dbReference>
<organism evidence="12 13">
    <name type="scientific">Afifella marina DSM 2698</name>
    <dbReference type="NCBI Taxonomy" id="1120955"/>
    <lineage>
        <taxon>Bacteria</taxon>
        <taxon>Pseudomonadati</taxon>
        <taxon>Pseudomonadota</taxon>
        <taxon>Alphaproteobacteria</taxon>
        <taxon>Hyphomicrobiales</taxon>
        <taxon>Afifellaceae</taxon>
        <taxon>Afifella</taxon>
    </lineage>
</organism>
<dbReference type="GO" id="GO:0005385">
    <property type="term" value="F:zinc ion transmembrane transporter activity"/>
    <property type="evidence" value="ECO:0007669"/>
    <property type="project" value="TreeGrafter"/>
</dbReference>
<feature type="transmembrane region" description="Helical" evidence="9">
    <location>
        <begin position="167"/>
        <end position="184"/>
    </location>
</feature>
<accession>A0A1G5NY70</accession>
<dbReference type="InterPro" id="IPR050681">
    <property type="entry name" value="CDF/SLC30A"/>
</dbReference>
<evidence type="ECO:0000256" key="7">
    <source>
        <dbReference type="ARBA" id="ARBA00023065"/>
    </source>
</evidence>
<evidence type="ECO:0000256" key="1">
    <source>
        <dbReference type="ARBA" id="ARBA00004141"/>
    </source>
</evidence>
<feature type="domain" description="Cation efflux protein cytoplasmic" evidence="11">
    <location>
        <begin position="198"/>
        <end position="270"/>
    </location>
</feature>
<comment type="subcellular location">
    <subcellularLocation>
        <location evidence="1">Membrane</location>
        <topology evidence="1">Multi-pass membrane protein</topology>
    </subcellularLocation>
</comment>
<evidence type="ECO:0000259" key="10">
    <source>
        <dbReference type="Pfam" id="PF01545"/>
    </source>
</evidence>